<dbReference type="Pfam" id="PF13472">
    <property type="entry name" value="Lipase_GDSL_2"/>
    <property type="match status" value="1"/>
</dbReference>
<reference evidence="3 4" key="1">
    <citation type="submission" date="2018-05" db="EMBL/GenBank/DDBJ databases">
        <title>Genetic diversity of glacier-inhabiting Cryobacterium bacteria in China and description of Cryobacterium mengkeensis sp. nov. and Arthrobacter glacialis sp. nov.</title>
        <authorList>
            <person name="Liu Q."/>
            <person name="Xin Y.-H."/>
        </authorList>
    </citation>
    <scope>NUCLEOTIDE SEQUENCE [LARGE SCALE GENOMIC DNA]</scope>
    <source>
        <strain evidence="3 4">B7</strain>
    </source>
</reference>
<dbReference type="InterPro" id="IPR036514">
    <property type="entry name" value="SGNH_hydro_sf"/>
</dbReference>
<name>A0A2V5IZH1_9MICC</name>
<dbReference type="Gene3D" id="3.40.50.1110">
    <property type="entry name" value="SGNH hydrolase"/>
    <property type="match status" value="1"/>
</dbReference>
<keyword evidence="4" id="KW-1185">Reference proteome</keyword>
<dbReference type="CDD" id="cd00229">
    <property type="entry name" value="SGNH_hydrolase"/>
    <property type="match status" value="1"/>
</dbReference>
<dbReference type="RefSeq" id="WP_110484027.1">
    <property type="nucleotide sequence ID" value="NZ_QJVC01000002.1"/>
</dbReference>
<keyword evidence="1" id="KW-0732">Signal</keyword>
<dbReference type="AlphaFoldDB" id="A0A2V5IZH1"/>
<organism evidence="3 4">
    <name type="scientific">Arthrobacter psychrolactophilus</name>
    <dbReference type="NCBI Taxonomy" id="92442"/>
    <lineage>
        <taxon>Bacteria</taxon>
        <taxon>Bacillati</taxon>
        <taxon>Actinomycetota</taxon>
        <taxon>Actinomycetes</taxon>
        <taxon>Micrococcales</taxon>
        <taxon>Micrococcaceae</taxon>
        <taxon>Arthrobacter</taxon>
    </lineage>
</organism>
<dbReference type="OrthoDB" id="8215557at2"/>
<feature type="chain" id="PRO_5038478853" evidence="1">
    <location>
        <begin position="19"/>
        <end position="295"/>
    </location>
</feature>
<proteinExistence type="predicted"/>
<dbReference type="InterPro" id="IPR013830">
    <property type="entry name" value="SGNH_hydro"/>
</dbReference>
<evidence type="ECO:0000259" key="2">
    <source>
        <dbReference type="Pfam" id="PF13472"/>
    </source>
</evidence>
<dbReference type="SUPFAM" id="SSF52266">
    <property type="entry name" value="SGNH hydrolase"/>
    <property type="match status" value="1"/>
</dbReference>
<comment type="caution">
    <text evidence="3">The sequence shown here is derived from an EMBL/GenBank/DDBJ whole genome shotgun (WGS) entry which is preliminary data.</text>
</comment>
<accession>A0A2V5IZH1</accession>
<gene>
    <name evidence="3" type="ORF">CVS30_04125</name>
</gene>
<sequence>MGRGRVFQVCLASGVVAAAVLALGPSTGVSDAGAEIVAQASTAAATPAPPPTFPDRNVVPDGGRAYQRLDEVLTPWDLPNGSLVWNPVSAREEIIDVDIARQVVLFGDSQSSGMGGVKSADTWVEKALSSRGYHVRFVGAPGTGFVAKTTQSTNYPDAISTGRVVLPYGSPALLVLQGGGNDAAQGATDAQITANVERLLRELRASYPSCTILMIGTLGRGLPAKSDRRVQVDAVLAKIAMSNGVSFISPRDWITKYKVGNKMLDGVHLSTSGHQVLSTVLAGELTKLGLQAPVR</sequence>
<dbReference type="EMBL" id="QJVC01000002">
    <property type="protein sequence ID" value="PYI39854.1"/>
    <property type="molecule type" value="Genomic_DNA"/>
</dbReference>
<evidence type="ECO:0000256" key="1">
    <source>
        <dbReference type="SAM" id="SignalP"/>
    </source>
</evidence>
<dbReference type="Proteomes" id="UP000247980">
    <property type="component" value="Unassembled WGS sequence"/>
</dbReference>
<evidence type="ECO:0000313" key="4">
    <source>
        <dbReference type="Proteomes" id="UP000247980"/>
    </source>
</evidence>
<evidence type="ECO:0000313" key="3">
    <source>
        <dbReference type="EMBL" id="PYI39854.1"/>
    </source>
</evidence>
<protein>
    <submittedName>
        <fullName evidence="3">GDSL family lipase</fullName>
    </submittedName>
</protein>
<feature type="signal peptide" evidence="1">
    <location>
        <begin position="1"/>
        <end position="18"/>
    </location>
</feature>
<feature type="domain" description="SGNH hydrolase-type esterase" evidence="2">
    <location>
        <begin position="105"/>
        <end position="276"/>
    </location>
</feature>